<organism evidence="4 5">
    <name type="scientific">Parahaliea mediterranea</name>
    <dbReference type="NCBI Taxonomy" id="651086"/>
    <lineage>
        <taxon>Bacteria</taxon>
        <taxon>Pseudomonadati</taxon>
        <taxon>Pseudomonadota</taxon>
        <taxon>Gammaproteobacteria</taxon>
        <taxon>Cellvibrionales</taxon>
        <taxon>Halieaceae</taxon>
        <taxon>Parahaliea</taxon>
    </lineage>
</organism>
<sequence length="376" mass="40338">MTRKALIAGAGIGGLATAAALGQRGWDVTVYERHPELRVNGSGIYLWNNGLAVLSEIGAYERAMRNAFLASGVEQRDHLGNAMIPAELPPGARVVAVHRSDLHAGLTDAASRAGARIVTGTEVVEARADGSLFFASGDSAHGDVVIGADGAWSSVRNTLGLLLSQEQTREGALRTIVKATQAEMPEDSRGHCIECWNGQRRLLITPINDEEVYLALTCPATDNEGRDTAIQSCWKDSFPDWAFLLDRITGPVTWNVYSLVKCRTWSAGNACILGDAAHATTPNLGQGGGMAMQNGLALAAHLAAVDDRRDVPAALQTWEATMRPLVDHCQHWASLFGEIANIPNEVRSEIIPHLLANPWLAEQTSRGARSEIITQV</sequence>
<reference evidence="4" key="1">
    <citation type="submission" date="2021-02" db="EMBL/GenBank/DDBJ databases">
        <title>PHA producing bacteria isolated from coastal sediment in Guangdong, Shenzhen.</title>
        <authorList>
            <person name="Zheng W."/>
            <person name="Yu S."/>
            <person name="Huang Y."/>
        </authorList>
    </citation>
    <scope>NUCLEOTIDE SEQUENCE</scope>
    <source>
        <strain evidence="4">TN14-10</strain>
    </source>
</reference>
<keyword evidence="1" id="KW-0560">Oxidoreductase</keyword>
<dbReference type="InterPro" id="IPR036188">
    <property type="entry name" value="FAD/NAD-bd_sf"/>
</dbReference>
<dbReference type="GO" id="GO:0004497">
    <property type="term" value="F:monooxygenase activity"/>
    <property type="evidence" value="ECO:0007669"/>
    <property type="project" value="UniProtKB-KW"/>
</dbReference>
<keyword evidence="5" id="KW-1185">Reference proteome</keyword>
<evidence type="ECO:0000256" key="1">
    <source>
        <dbReference type="ARBA" id="ARBA00023002"/>
    </source>
</evidence>
<dbReference type="GO" id="GO:0071949">
    <property type="term" value="F:FAD binding"/>
    <property type="evidence" value="ECO:0007669"/>
    <property type="project" value="InterPro"/>
</dbReference>
<gene>
    <name evidence="4" type="ORF">JYP50_01700</name>
</gene>
<dbReference type="Gene3D" id="3.30.9.10">
    <property type="entry name" value="D-Amino Acid Oxidase, subunit A, domain 2"/>
    <property type="match status" value="1"/>
</dbReference>
<dbReference type="AlphaFoldDB" id="A0A939III3"/>
<name>A0A939III3_9GAMM</name>
<dbReference type="PANTHER" id="PTHR13789">
    <property type="entry name" value="MONOOXYGENASE"/>
    <property type="match status" value="1"/>
</dbReference>
<protein>
    <submittedName>
        <fullName evidence="4">FAD-dependent monooxygenase</fullName>
    </submittedName>
</protein>
<evidence type="ECO:0000313" key="5">
    <source>
        <dbReference type="Proteomes" id="UP000664303"/>
    </source>
</evidence>
<dbReference type="InterPro" id="IPR050493">
    <property type="entry name" value="FAD-dep_Monooxygenase_BioMet"/>
</dbReference>
<dbReference type="Gene3D" id="3.50.50.60">
    <property type="entry name" value="FAD/NAD(P)-binding domain"/>
    <property type="match status" value="1"/>
</dbReference>
<dbReference type="PANTHER" id="PTHR13789:SF309">
    <property type="entry name" value="PUTATIVE (AFU_ORTHOLOGUE AFUA_6G14510)-RELATED"/>
    <property type="match status" value="1"/>
</dbReference>
<dbReference type="InterPro" id="IPR002938">
    <property type="entry name" value="FAD-bd"/>
</dbReference>
<feature type="domain" description="FAD-binding" evidence="3">
    <location>
        <begin position="4"/>
        <end position="327"/>
    </location>
</feature>
<keyword evidence="2 4" id="KW-0503">Monooxygenase</keyword>
<dbReference type="RefSeq" id="WP_206558717.1">
    <property type="nucleotide sequence ID" value="NZ_JAFKCZ010000001.1"/>
</dbReference>
<proteinExistence type="predicted"/>
<dbReference type="Pfam" id="PF01494">
    <property type="entry name" value="FAD_binding_3"/>
    <property type="match status" value="1"/>
</dbReference>
<dbReference type="EMBL" id="JAFKCZ010000001">
    <property type="protein sequence ID" value="MBN7795286.1"/>
    <property type="molecule type" value="Genomic_DNA"/>
</dbReference>
<dbReference type="SUPFAM" id="SSF51905">
    <property type="entry name" value="FAD/NAD(P)-binding domain"/>
    <property type="match status" value="1"/>
</dbReference>
<accession>A0A939III3</accession>
<comment type="caution">
    <text evidence="4">The sequence shown here is derived from an EMBL/GenBank/DDBJ whole genome shotgun (WGS) entry which is preliminary data.</text>
</comment>
<evidence type="ECO:0000259" key="3">
    <source>
        <dbReference type="Pfam" id="PF01494"/>
    </source>
</evidence>
<dbReference type="PRINTS" id="PR00420">
    <property type="entry name" value="RNGMNOXGNASE"/>
</dbReference>
<dbReference type="Proteomes" id="UP000664303">
    <property type="component" value="Unassembled WGS sequence"/>
</dbReference>
<evidence type="ECO:0000256" key="2">
    <source>
        <dbReference type="ARBA" id="ARBA00023033"/>
    </source>
</evidence>
<evidence type="ECO:0000313" key="4">
    <source>
        <dbReference type="EMBL" id="MBN7795286.1"/>
    </source>
</evidence>